<dbReference type="EMBL" id="CP023344">
    <property type="protein sequence ID" value="ATC65407.1"/>
    <property type="molecule type" value="Genomic_DNA"/>
</dbReference>
<dbReference type="CDD" id="cd06462">
    <property type="entry name" value="Peptidase_S24_S26"/>
    <property type="match status" value="1"/>
</dbReference>
<dbReference type="AlphaFoldDB" id="A0A290QAY6"/>
<keyword evidence="2" id="KW-1185">Reference proteome</keyword>
<dbReference type="KEGG" id="vbh:CMV30_16465"/>
<gene>
    <name evidence="1" type="ORF">CMV30_16465</name>
</gene>
<sequence>MDFTGQISERVWMADLCEMMPMKLLSFARPVFQRLSRQGVKVMCEWLVAFGLMGLLLVDGRAEAPASHGKTPPTAPSANASKLQAWKDAEAIAALAPGRSEVIGAGDSMKPVYGENTILVLSKISYDELKPGMNVVYTNRRAKLVVHQTLARETKGWRVQGINNEREDPERVTRDNLVGVVYASLSYSDGSEKSAGDTSKPK</sequence>
<organism evidence="1 2">
    <name type="scientific">Nibricoccus aquaticus</name>
    <dbReference type="NCBI Taxonomy" id="2576891"/>
    <lineage>
        <taxon>Bacteria</taxon>
        <taxon>Pseudomonadati</taxon>
        <taxon>Verrucomicrobiota</taxon>
        <taxon>Opitutia</taxon>
        <taxon>Opitutales</taxon>
        <taxon>Opitutaceae</taxon>
        <taxon>Nibricoccus</taxon>
    </lineage>
</organism>
<name>A0A290QAY6_9BACT</name>
<evidence type="ECO:0000313" key="2">
    <source>
        <dbReference type="Proteomes" id="UP000217265"/>
    </source>
</evidence>
<dbReference type="Proteomes" id="UP000217265">
    <property type="component" value="Chromosome"/>
</dbReference>
<protein>
    <recommendedName>
        <fullName evidence="3">Peptidase S24/S26A/S26B/S26C domain-containing protein</fullName>
    </recommendedName>
</protein>
<accession>A0A290QAY6</accession>
<proteinExistence type="predicted"/>
<evidence type="ECO:0008006" key="3">
    <source>
        <dbReference type="Google" id="ProtNLM"/>
    </source>
</evidence>
<reference evidence="1 2" key="1">
    <citation type="submission" date="2017-09" db="EMBL/GenBank/DDBJ databases">
        <title>Complete genome sequence of Verrucomicrobial strain HZ-65, isolated from freshwater.</title>
        <authorList>
            <person name="Choi A."/>
        </authorList>
    </citation>
    <scope>NUCLEOTIDE SEQUENCE [LARGE SCALE GENOMIC DNA]</scope>
    <source>
        <strain evidence="1 2">HZ-65</strain>
    </source>
</reference>
<evidence type="ECO:0000313" key="1">
    <source>
        <dbReference type="EMBL" id="ATC65407.1"/>
    </source>
</evidence>